<dbReference type="Pfam" id="PF05685">
    <property type="entry name" value="Uma2"/>
    <property type="match status" value="1"/>
</dbReference>
<dbReference type="RefSeq" id="WP_151680845.1">
    <property type="nucleotide sequence ID" value="NZ_BKZP01000057.1"/>
</dbReference>
<evidence type="ECO:0000313" key="2">
    <source>
        <dbReference type="EMBL" id="GER71562.1"/>
    </source>
</evidence>
<dbReference type="PANTHER" id="PTHR36558">
    <property type="entry name" value="GLR1098 PROTEIN"/>
    <property type="match status" value="1"/>
</dbReference>
<gene>
    <name evidence="2" type="ORF">BpJC7_28650</name>
</gene>
<sequence>MATAALNDHFTYADYMSIGKDNHFEVINGQVFIMPSSPEPRHQEVARRLKNAFAARLRGSSLRVFSYSVDVCLCSGFIALDEVKEWVQPDLAIVSAHYKISETRIVGVPDLIAEVLSPATVKKDRVDKFYRYQRVGVWEYWLVDPFNEVIDVYILKNGKYESRGTYFKDDRIPVSILHSASINGKEIFTVPVLE</sequence>
<protein>
    <recommendedName>
        <fullName evidence="1">Putative restriction endonuclease domain-containing protein</fullName>
    </recommendedName>
</protein>
<name>A0A5J4J9S7_9BACI</name>
<comment type="caution">
    <text evidence="2">The sequence shown here is derived from an EMBL/GenBank/DDBJ whole genome shotgun (WGS) entry which is preliminary data.</text>
</comment>
<proteinExistence type="predicted"/>
<evidence type="ECO:0000313" key="3">
    <source>
        <dbReference type="Proteomes" id="UP000391919"/>
    </source>
</evidence>
<dbReference type="AlphaFoldDB" id="A0A5J4J9S7"/>
<reference evidence="2 3" key="1">
    <citation type="submission" date="2019-09" db="EMBL/GenBank/DDBJ databases">
        <title>Draft genome sequence of Bacillus sp. JC-7.</title>
        <authorList>
            <person name="Tanaka N."/>
            <person name="Shiwa Y."/>
            <person name="Fujita N."/>
            <person name="Tanasupawat S."/>
        </authorList>
    </citation>
    <scope>NUCLEOTIDE SEQUENCE [LARGE SCALE GENOMIC DNA]</scope>
    <source>
        <strain evidence="2 3">JC-7</strain>
    </source>
</reference>
<dbReference type="InterPro" id="IPR008538">
    <property type="entry name" value="Uma2"/>
</dbReference>
<dbReference type="Proteomes" id="UP000391919">
    <property type="component" value="Unassembled WGS sequence"/>
</dbReference>
<dbReference type="CDD" id="cd06260">
    <property type="entry name" value="DUF820-like"/>
    <property type="match status" value="1"/>
</dbReference>
<keyword evidence="3" id="KW-1185">Reference proteome</keyword>
<feature type="domain" description="Putative restriction endonuclease" evidence="1">
    <location>
        <begin position="18"/>
        <end position="175"/>
    </location>
</feature>
<evidence type="ECO:0000259" key="1">
    <source>
        <dbReference type="Pfam" id="PF05685"/>
    </source>
</evidence>
<dbReference type="EMBL" id="BKZQ01000054">
    <property type="protein sequence ID" value="GER71562.1"/>
    <property type="molecule type" value="Genomic_DNA"/>
</dbReference>
<dbReference type="InterPro" id="IPR011335">
    <property type="entry name" value="Restrct_endonuc-II-like"/>
</dbReference>
<dbReference type="Gene3D" id="3.90.1570.10">
    <property type="entry name" value="tt1808, chain A"/>
    <property type="match status" value="1"/>
</dbReference>
<dbReference type="SUPFAM" id="SSF52980">
    <property type="entry name" value="Restriction endonuclease-like"/>
    <property type="match status" value="1"/>
</dbReference>
<organism evidence="2 3">
    <name type="scientific">Weizmannia acidilactici</name>
    <dbReference type="NCBI Taxonomy" id="2607726"/>
    <lineage>
        <taxon>Bacteria</taxon>
        <taxon>Bacillati</taxon>
        <taxon>Bacillota</taxon>
        <taxon>Bacilli</taxon>
        <taxon>Bacillales</taxon>
        <taxon>Bacillaceae</taxon>
        <taxon>Heyndrickxia</taxon>
    </lineage>
</organism>
<dbReference type="PANTHER" id="PTHR36558:SF1">
    <property type="entry name" value="RESTRICTION ENDONUCLEASE DOMAIN-CONTAINING PROTEIN-RELATED"/>
    <property type="match status" value="1"/>
</dbReference>
<accession>A0A5J4J9S7</accession>
<dbReference type="InterPro" id="IPR012296">
    <property type="entry name" value="Nuclease_put_TT1808"/>
</dbReference>